<dbReference type="InterPro" id="IPR010071">
    <property type="entry name" value="AA_adenyl_dom"/>
</dbReference>
<evidence type="ECO:0000313" key="3">
    <source>
        <dbReference type="EMBL" id="HEA18339.1"/>
    </source>
</evidence>
<accession>A0A7V1GG48</accession>
<name>A0A7V1GG48_9GAMM</name>
<feature type="domain" description="AMP-binding enzyme C-terminal" evidence="2">
    <location>
        <begin position="423"/>
        <end position="494"/>
    </location>
</feature>
<feature type="domain" description="AMP-dependent synthetase/ligase" evidence="1">
    <location>
        <begin position="16"/>
        <end position="378"/>
    </location>
</feature>
<dbReference type="InterPro" id="IPR042099">
    <property type="entry name" value="ANL_N_sf"/>
</dbReference>
<gene>
    <name evidence="3" type="ORF">ENH88_18230</name>
</gene>
<dbReference type="InterPro" id="IPR020459">
    <property type="entry name" value="AMP-binding"/>
</dbReference>
<dbReference type="AlphaFoldDB" id="A0A7V1GG48"/>
<dbReference type="Proteomes" id="UP000886188">
    <property type="component" value="Unassembled WGS sequence"/>
</dbReference>
<dbReference type="NCBIfam" id="TIGR01733">
    <property type="entry name" value="AA-adenyl-dom"/>
    <property type="match status" value="1"/>
</dbReference>
<evidence type="ECO:0000259" key="1">
    <source>
        <dbReference type="Pfam" id="PF00501"/>
    </source>
</evidence>
<comment type="caution">
    <text evidence="3">The sequence shown here is derived from an EMBL/GenBank/DDBJ whole genome shotgun (WGS) entry which is preliminary data.</text>
</comment>
<dbReference type="EMBL" id="DRGM01000184">
    <property type="protein sequence ID" value="HEA18339.1"/>
    <property type="molecule type" value="Genomic_DNA"/>
</dbReference>
<dbReference type="RefSeq" id="WP_304184423.1">
    <property type="nucleotide sequence ID" value="NZ_DRGM01000184.1"/>
</dbReference>
<dbReference type="Gene3D" id="3.30.300.30">
    <property type="match status" value="1"/>
</dbReference>
<dbReference type="InterPro" id="IPR020845">
    <property type="entry name" value="AMP-binding_CS"/>
</dbReference>
<sequence>MNILSDVFQRGLSVANPDRLAVSDGKYDYSYAQLHIAIGKVSRCLSDLHVQRGDRVGLWVDKSCRALAAMLAVTRIGAVYVPIDPMNPRLRVEVIREDCQLKAIVTSADKFSHYCQQQPVDCAFILVDELPVNESQNAGSGLHKVLTWQDIQQCSAQLETQTVHPDELAYILYTSGSTGTPKGVKITHHNALAFINWSIDELSATTKDRFANHAPWHFDLSVLDIYGALGVGGSVHLLDEMTSYVPNKLIEFISKHAITIWYSVPSALQLMLKAAPDLAIQCPQLHTLIFAGEAYEMKALAQLREAFAAARLYNFYGPTETNVCSFYKLPSQLPELLPIGHSASGANITICDQHGEQVAVNQHGFITVVGPTVFSGYWGMEPNGTDRYNTGDIGYLNEQGELMYVGREDHMVKVKGYRVHLAEVERAIYSHQQITECVVLLDQGQRLHAHIACKKGTHLSLLSLKMHCAKRLPKYMLPEQLTLWPVLPKNRNGKLSRRCLSTSHPAHLQPHSITA</sequence>
<evidence type="ECO:0000259" key="2">
    <source>
        <dbReference type="Pfam" id="PF13193"/>
    </source>
</evidence>
<dbReference type="InterPro" id="IPR025110">
    <property type="entry name" value="AMP-bd_C"/>
</dbReference>
<dbReference type="GO" id="GO:0043041">
    <property type="term" value="P:amino acid activation for nonribosomal peptide biosynthetic process"/>
    <property type="evidence" value="ECO:0007669"/>
    <property type="project" value="TreeGrafter"/>
</dbReference>
<dbReference type="GO" id="GO:0005737">
    <property type="term" value="C:cytoplasm"/>
    <property type="evidence" value="ECO:0007669"/>
    <property type="project" value="TreeGrafter"/>
</dbReference>
<dbReference type="InterPro" id="IPR045851">
    <property type="entry name" value="AMP-bd_C_sf"/>
</dbReference>
<dbReference type="GO" id="GO:0044550">
    <property type="term" value="P:secondary metabolite biosynthetic process"/>
    <property type="evidence" value="ECO:0007669"/>
    <property type="project" value="TreeGrafter"/>
</dbReference>
<dbReference type="Pfam" id="PF00501">
    <property type="entry name" value="AMP-binding"/>
    <property type="match status" value="1"/>
</dbReference>
<dbReference type="Gene3D" id="3.40.50.12780">
    <property type="entry name" value="N-terminal domain of ligase-like"/>
    <property type="match status" value="1"/>
</dbReference>
<dbReference type="SUPFAM" id="SSF56801">
    <property type="entry name" value="Acetyl-CoA synthetase-like"/>
    <property type="match status" value="1"/>
</dbReference>
<organism evidence="3">
    <name type="scientific">Pseudoalteromonas prydzensis</name>
    <dbReference type="NCBI Taxonomy" id="182141"/>
    <lineage>
        <taxon>Bacteria</taxon>
        <taxon>Pseudomonadati</taxon>
        <taxon>Pseudomonadota</taxon>
        <taxon>Gammaproteobacteria</taxon>
        <taxon>Alteromonadales</taxon>
        <taxon>Pseudoalteromonadaceae</taxon>
        <taxon>Pseudoalteromonas</taxon>
    </lineage>
</organism>
<protein>
    <submittedName>
        <fullName evidence="3">Amino acid adenylation domain-containing protein</fullName>
    </submittedName>
</protein>
<dbReference type="GO" id="GO:0031177">
    <property type="term" value="F:phosphopantetheine binding"/>
    <property type="evidence" value="ECO:0007669"/>
    <property type="project" value="TreeGrafter"/>
</dbReference>
<proteinExistence type="predicted"/>
<dbReference type="PROSITE" id="PS00455">
    <property type="entry name" value="AMP_BINDING"/>
    <property type="match status" value="1"/>
</dbReference>
<dbReference type="InterPro" id="IPR000873">
    <property type="entry name" value="AMP-dep_synth/lig_dom"/>
</dbReference>
<dbReference type="PANTHER" id="PTHR45527">
    <property type="entry name" value="NONRIBOSOMAL PEPTIDE SYNTHETASE"/>
    <property type="match status" value="1"/>
</dbReference>
<reference evidence="3" key="1">
    <citation type="journal article" date="2020" name="mSystems">
        <title>Genome- and Community-Level Interaction Insights into Carbon Utilization and Element Cycling Functions of Hydrothermarchaeota in Hydrothermal Sediment.</title>
        <authorList>
            <person name="Zhou Z."/>
            <person name="Liu Y."/>
            <person name="Xu W."/>
            <person name="Pan J."/>
            <person name="Luo Z.H."/>
            <person name="Li M."/>
        </authorList>
    </citation>
    <scope>NUCLEOTIDE SEQUENCE [LARGE SCALE GENOMIC DNA]</scope>
    <source>
        <strain evidence="3">HyVt-346</strain>
    </source>
</reference>
<dbReference type="PANTHER" id="PTHR45527:SF1">
    <property type="entry name" value="FATTY ACID SYNTHASE"/>
    <property type="match status" value="1"/>
</dbReference>
<dbReference type="Pfam" id="PF13193">
    <property type="entry name" value="AMP-binding_C"/>
    <property type="match status" value="1"/>
</dbReference>
<dbReference type="PRINTS" id="PR00154">
    <property type="entry name" value="AMPBINDING"/>
</dbReference>